<evidence type="ECO:0000313" key="12">
    <source>
        <dbReference type="Proteomes" id="UP000636458"/>
    </source>
</evidence>
<dbReference type="InterPro" id="IPR024932">
    <property type="entry name" value="ApbE"/>
</dbReference>
<keyword evidence="12" id="KW-1185">Reference proteome</keyword>
<keyword evidence="6" id="KW-0479">Metal-binding</keyword>
<name>A0A934SIT4_9MICO</name>
<evidence type="ECO:0000256" key="4">
    <source>
        <dbReference type="ARBA" id="ARBA00022630"/>
    </source>
</evidence>
<dbReference type="SUPFAM" id="SSF143631">
    <property type="entry name" value="ApbE-like"/>
    <property type="match status" value="1"/>
</dbReference>
<dbReference type="GO" id="GO:0016740">
    <property type="term" value="F:transferase activity"/>
    <property type="evidence" value="ECO:0007669"/>
    <property type="project" value="UniProtKB-KW"/>
</dbReference>
<evidence type="ECO:0000256" key="9">
    <source>
        <dbReference type="ARBA" id="ARBA00031306"/>
    </source>
</evidence>
<keyword evidence="4" id="KW-0285">Flavoprotein</keyword>
<dbReference type="EC" id="2.7.1.180" evidence="2"/>
<dbReference type="EMBL" id="JAEPES010000001">
    <property type="protein sequence ID" value="MBK4346046.1"/>
    <property type="molecule type" value="Genomic_DNA"/>
</dbReference>
<keyword evidence="7" id="KW-0274">FAD</keyword>
<dbReference type="PANTHER" id="PTHR30040:SF2">
    <property type="entry name" value="FAD:PROTEIN FMN TRANSFERASE"/>
    <property type="match status" value="1"/>
</dbReference>
<evidence type="ECO:0000256" key="1">
    <source>
        <dbReference type="ARBA" id="ARBA00001946"/>
    </source>
</evidence>
<keyword evidence="5 11" id="KW-0808">Transferase</keyword>
<evidence type="ECO:0000256" key="5">
    <source>
        <dbReference type="ARBA" id="ARBA00022679"/>
    </source>
</evidence>
<evidence type="ECO:0000313" key="11">
    <source>
        <dbReference type="EMBL" id="MBK4346046.1"/>
    </source>
</evidence>
<dbReference type="GO" id="GO:0046872">
    <property type="term" value="F:metal ion binding"/>
    <property type="evidence" value="ECO:0007669"/>
    <property type="project" value="UniProtKB-KW"/>
</dbReference>
<dbReference type="Proteomes" id="UP000636458">
    <property type="component" value="Unassembled WGS sequence"/>
</dbReference>
<dbReference type="AlphaFoldDB" id="A0A934SIT4"/>
<organism evidence="11 12">
    <name type="scientific">Lacisediminihabitans changchengi</name>
    <dbReference type="NCBI Taxonomy" id="2787634"/>
    <lineage>
        <taxon>Bacteria</taxon>
        <taxon>Bacillati</taxon>
        <taxon>Actinomycetota</taxon>
        <taxon>Actinomycetes</taxon>
        <taxon>Micrococcales</taxon>
        <taxon>Microbacteriaceae</taxon>
        <taxon>Lacisediminihabitans</taxon>
    </lineage>
</organism>
<evidence type="ECO:0000256" key="10">
    <source>
        <dbReference type="ARBA" id="ARBA00048540"/>
    </source>
</evidence>
<keyword evidence="8" id="KW-0460">Magnesium</keyword>
<accession>A0A934SIT4</accession>
<dbReference type="InterPro" id="IPR003374">
    <property type="entry name" value="ApbE-like_sf"/>
</dbReference>
<sequence>MPRSRRSRPTRVPSLRFSAIGTDWQVDTLLPVDADLEARLHSRIDEFDRTYSRFRGDSLVSTVAEAPGRYRFPDDASRLFDLYDGLFDSTDGAVTPLVGRALEQLGYDARYSLTRRGPGMPAPRWADEVAREGSTLVTRSPVLIDVGAAGKGYLVDLVGELLHEGGVDAFLIDASGDLLVSGPEPTGVGLEHPFDPSMAIGEVTLTNRSICASGSNRRVWGEGLHHILDGRTGEPTRDVIATWAIADSALLADGLATALFFADPTELARTFDFEWVRMFSTGVAERSVDLPGRLFS</sequence>
<comment type="caution">
    <text evidence="11">The sequence shown here is derived from an EMBL/GenBank/DDBJ whole genome shotgun (WGS) entry which is preliminary data.</text>
</comment>
<evidence type="ECO:0000256" key="3">
    <source>
        <dbReference type="ARBA" id="ARBA00016337"/>
    </source>
</evidence>
<comment type="catalytic activity">
    <reaction evidence="10">
        <text>L-threonyl-[protein] + FAD = FMN-L-threonyl-[protein] + AMP + H(+)</text>
        <dbReference type="Rhea" id="RHEA:36847"/>
        <dbReference type="Rhea" id="RHEA-COMP:11060"/>
        <dbReference type="Rhea" id="RHEA-COMP:11061"/>
        <dbReference type="ChEBI" id="CHEBI:15378"/>
        <dbReference type="ChEBI" id="CHEBI:30013"/>
        <dbReference type="ChEBI" id="CHEBI:57692"/>
        <dbReference type="ChEBI" id="CHEBI:74257"/>
        <dbReference type="ChEBI" id="CHEBI:456215"/>
        <dbReference type="EC" id="2.7.1.180"/>
    </reaction>
</comment>
<dbReference type="PANTHER" id="PTHR30040">
    <property type="entry name" value="THIAMINE BIOSYNTHESIS LIPOPROTEIN APBE"/>
    <property type="match status" value="1"/>
</dbReference>
<dbReference type="Pfam" id="PF02424">
    <property type="entry name" value="ApbE"/>
    <property type="match status" value="1"/>
</dbReference>
<evidence type="ECO:0000256" key="8">
    <source>
        <dbReference type="ARBA" id="ARBA00022842"/>
    </source>
</evidence>
<reference evidence="11" key="1">
    <citation type="submission" date="2021-01" db="EMBL/GenBank/DDBJ databases">
        <title>Lacisediminihabitans sp. nov. strain G11-30, isolated from Antarctic Soil.</title>
        <authorList>
            <person name="Li J."/>
        </authorList>
    </citation>
    <scope>NUCLEOTIDE SEQUENCE</scope>
    <source>
        <strain evidence="11">G11-30</strain>
    </source>
</reference>
<evidence type="ECO:0000256" key="7">
    <source>
        <dbReference type="ARBA" id="ARBA00022827"/>
    </source>
</evidence>
<proteinExistence type="predicted"/>
<comment type="cofactor">
    <cofactor evidence="1">
        <name>Mg(2+)</name>
        <dbReference type="ChEBI" id="CHEBI:18420"/>
    </cofactor>
</comment>
<evidence type="ECO:0000256" key="2">
    <source>
        <dbReference type="ARBA" id="ARBA00011955"/>
    </source>
</evidence>
<evidence type="ECO:0000256" key="6">
    <source>
        <dbReference type="ARBA" id="ARBA00022723"/>
    </source>
</evidence>
<protein>
    <recommendedName>
        <fullName evidence="3">FAD:protein FMN transferase</fullName>
        <ecNumber evidence="2">2.7.1.180</ecNumber>
    </recommendedName>
    <alternativeName>
        <fullName evidence="9">Flavin transferase</fullName>
    </alternativeName>
</protein>
<gene>
    <name evidence="11" type="ORF">IV501_00215</name>
</gene>
<dbReference type="Gene3D" id="3.10.520.10">
    <property type="entry name" value="ApbE-like domains"/>
    <property type="match status" value="1"/>
</dbReference>